<keyword evidence="2" id="KW-0812">Transmembrane</keyword>
<feature type="region of interest" description="Disordered" evidence="1">
    <location>
        <begin position="200"/>
        <end position="222"/>
    </location>
</feature>
<gene>
    <name evidence="3" type="ORF">PENTCL1PPCAC_28502</name>
</gene>
<keyword evidence="2" id="KW-1133">Transmembrane helix</keyword>
<keyword evidence="2" id="KW-0472">Membrane</keyword>
<organism evidence="3 4">
    <name type="scientific">Pristionchus entomophagus</name>
    <dbReference type="NCBI Taxonomy" id="358040"/>
    <lineage>
        <taxon>Eukaryota</taxon>
        <taxon>Metazoa</taxon>
        <taxon>Ecdysozoa</taxon>
        <taxon>Nematoda</taxon>
        <taxon>Chromadorea</taxon>
        <taxon>Rhabditida</taxon>
        <taxon>Rhabditina</taxon>
        <taxon>Diplogasteromorpha</taxon>
        <taxon>Diplogasteroidea</taxon>
        <taxon>Neodiplogasteridae</taxon>
        <taxon>Pristionchus</taxon>
    </lineage>
</organism>
<protein>
    <submittedName>
        <fullName evidence="3">Uncharacterized protein</fullName>
    </submittedName>
</protein>
<evidence type="ECO:0000256" key="2">
    <source>
        <dbReference type="SAM" id="Phobius"/>
    </source>
</evidence>
<feature type="transmembrane region" description="Helical" evidence="2">
    <location>
        <begin position="28"/>
        <end position="50"/>
    </location>
</feature>
<sequence length="222" mass="25544">FQVVQKSKGIVYPLAREAERADEGAKSALWSVIPLSALILMSILFFCYLLPYLSWRFKGPLTDRCCLPDPSRSANNTISNNPSTQDTTIYQESRIRGWWHEHLRWLRRDRNEVQKITRTRESSVRFSSRLKKITYTMNGETHFQEIRCLERDDIAEEVSIHVPESDFDDQDTTVYGDLGRPKTFSDASACSGEIPEVVVHKVPSDSSNRLHPHRTASTRSNQ</sequence>
<accession>A0AAV5UJ19</accession>
<feature type="non-terminal residue" evidence="3">
    <location>
        <position position="1"/>
    </location>
</feature>
<keyword evidence="4" id="KW-1185">Reference proteome</keyword>
<evidence type="ECO:0000313" key="4">
    <source>
        <dbReference type="Proteomes" id="UP001432027"/>
    </source>
</evidence>
<evidence type="ECO:0000256" key="1">
    <source>
        <dbReference type="SAM" id="MobiDB-lite"/>
    </source>
</evidence>
<evidence type="ECO:0000313" key="3">
    <source>
        <dbReference type="EMBL" id="GMT06328.1"/>
    </source>
</evidence>
<reference evidence="3" key="1">
    <citation type="submission" date="2023-10" db="EMBL/GenBank/DDBJ databases">
        <title>Genome assembly of Pristionchus species.</title>
        <authorList>
            <person name="Yoshida K."/>
            <person name="Sommer R.J."/>
        </authorList>
    </citation>
    <scope>NUCLEOTIDE SEQUENCE</scope>
    <source>
        <strain evidence="3">RS0144</strain>
    </source>
</reference>
<dbReference type="EMBL" id="BTSX01000006">
    <property type="protein sequence ID" value="GMT06328.1"/>
    <property type="molecule type" value="Genomic_DNA"/>
</dbReference>
<dbReference type="AlphaFoldDB" id="A0AAV5UJ19"/>
<comment type="caution">
    <text evidence="3">The sequence shown here is derived from an EMBL/GenBank/DDBJ whole genome shotgun (WGS) entry which is preliminary data.</text>
</comment>
<dbReference type="Proteomes" id="UP001432027">
    <property type="component" value="Unassembled WGS sequence"/>
</dbReference>
<feature type="non-terminal residue" evidence="3">
    <location>
        <position position="222"/>
    </location>
</feature>
<name>A0AAV5UJ19_9BILA</name>
<proteinExistence type="predicted"/>